<evidence type="ECO:0000256" key="8">
    <source>
        <dbReference type="ARBA" id="ARBA00023136"/>
    </source>
</evidence>
<proteinExistence type="predicted"/>
<dbReference type="Pfam" id="PF07963">
    <property type="entry name" value="N_methyl"/>
    <property type="match status" value="1"/>
</dbReference>
<dbReference type="InterPro" id="IPR049875">
    <property type="entry name" value="TypeII_GspH"/>
</dbReference>
<evidence type="ECO:0000313" key="12">
    <source>
        <dbReference type="Proteomes" id="UP000229278"/>
    </source>
</evidence>
<dbReference type="GO" id="GO:0015628">
    <property type="term" value="P:protein secretion by the type II secretion system"/>
    <property type="evidence" value="ECO:0007669"/>
    <property type="project" value="InterPro"/>
</dbReference>
<evidence type="ECO:0000256" key="1">
    <source>
        <dbReference type="ARBA" id="ARBA00004377"/>
    </source>
</evidence>
<gene>
    <name evidence="11" type="primary">gspH</name>
    <name evidence="11" type="ORF">CSA09_00565</name>
</gene>
<feature type="transmembrane region" description="Helical" evidence="10">
    <location>
        <begin position="6"/>
        <end position="30"/>
    </location>
</feature>
<comment type="subcellular location">
    <subcellularLocation>
        <location evidence="1">Cell inner membrane</location>
        <topology evidence="1">Single-pass membrane protein</topology>
    </subcellularLocation>
</comment>
<evidence type="ECO:0000256" key="2">
    <source>
        <dbReference type="ARBA" id="ARBA00021549"/>
    </source>
</evidence>
<dbReference type="Proteomes" id="UP000229278">
    <property type="component" value="Unassembled WGS sequence"/>
</dbReference>
<dbReference type="InterPro" id="IPR002416">
    <property type="entry name" value="T2SS_protein-GspH"/>
</dbReference>
<dbReference type="NCBIfam" id="TIGR02532">
    <property type="entry name" value="IV_pilin_GFxxxE"/>
    <property type="match status" value="1"/>
</dbReference>
<keyword evidence="4" id="KW-0488">Methylation</keyword>
<reference evidence="11 12" key="1">
    <citation type="submission" date="2017-10" db="EMBL/GenBank/DDBJ databases">
        <title>Novel microbial diversity and functional potential in the marine mammal oral microbiome.</title>
        <authorList>
            <person name="Dudek N.K."/>
            <person name="Sun C.L."/>
            <person name="Burstein D."/>
            <person name="Kantor R.S."/>
            <person name="Aliaga Goltsman D.S."/>
            <person name="Bik E.M."/>
            <person name="Thomas B.C."/>
            <person name="Banfield J.F."/>
            <person name="Relman D.A."/>
        </authorList>
    </citation>
    <scope>NUCLEOTIDE SEQUENCE [LARGE SCALE GENOMIC DNA]</scope>
    <source>
        <strain evidence="11">DOLJORAL78_50_517</strain>
    </source>
</reference>
<keyword evidence="8 10" id="KW-0472">Membrane</keyword>
<dbReference type="GO" id="GO:0005886">
    <property type="term" value="C:plasma membrane"/>
    <property type="evidence" value="ECO:0007669"/>
    <property type="project" value="UniProtKB-SubCell"/>
</dbReference>
<dbReference type="AlphaFoldDB" id="A0A2G6PFR2"/>
<dbReference type="SUPFAM" id="SSF54523">
    <property type="entry name" value="Pili subunits"/>
    <property type="match status" value="1"/>
</dbReference>
<evidence type="ECO:0000313" key="11">
    <source>
        <dbReference type="EMBL" id="PIE83406.1"/>
    </source>
</evidence>
<keyword evidence="7 10" id="KW-1133">Transmembrane helix</keyword>
<dbReference type="NCBIfam" id="TIGR01708">
    <property type="entry name" value="typeII_sec_gspH"/>
    <property type="match status" value="1"/>
</dbReference>
<dbReference type="EMBL" id="PDTV01000004">
    <property type="protein sequence ID" value="PIE83406.1"/>
    <property type="molecule type" value="Genomic_DNA"/>
</dbReference>
<evidence type="ECO:0000256" key="6">
    <source>
        <dbReference type="ARBA" id="ARBA00022692"/>
    </source>
</evidence>
<evidence type="ECO:0000256" key="4">
    <source>
        <dbReference type="ARBA" id="ARBA00022481"/>
    </source>
</evidence>
<dbReference type="PRINTS" id="PR00885">
    <property type="entry name" value="BCTERIALGSPH"/>
</dbReference>
<keyword evidence="3" id="KW-1003">Cell membrane</keyword>
<protein>
    <recommendedName>
        <fullName evidence="2">Type II secretion system protein H</fullName>
    </recommendedName>
    <alternativeName>
        <fullName evidence="9">General secretion pathway protein H</fullName>
    </alternativeName>
</protein>
<comment type="caution">
    <text evidence="11">The sequence shown here is derived from an EMBL/GenBank/DDBJ whole genome shotgun (WGS) entry which is preliminary data.</text>
</comment>
<dbReference type="InterPro" id="IPR012902">
    <property type="entry name" value="N_methyl_site"/>
</dbReference>
<organism evidence="11 12">
    <name type="scientific">Candidatus Contendibacter odensensis</name>
    <dbReference type="NCBI Taxonomy" id="1400860"/>
    <lineage>
        <taxon>Bacteria</taxon>
        <taxon>Pseudomonadati</taxon>
        <taxon>Pseudomonadota</taxon>
        <taxon>Gammaproteobacteria</taxon>
        <taxon>Candidatus Competibacteraceae</taxon>
        <taxon>Candidatus Contendibacter</taxon>
    </lineage>
</organism>
<dbReference type="GO" id="GO:0015627">
    <property type="term" value="C:type II protein secretion system complex"/>
    <property type="evidence" value="ECO:0007669"/>
    <property type="project" value="InterPro"/>
</dbReference>
<evidence type="ECO:0000256" key="5">
    <source>
        <dbReference type="ARBA" id="ARBA00022519"/>
    </source>
</evidence>
<dbReference type="Gene3D" id="3.55.40.10">
    <property type="entry name" value="minor pseudopilin epsh domain"/>
    <property type="match status" value="1"/>
</dbReference>
<name>A0A2G6PFR2_9GAMM</name>
<dbReference type="InterPro" id="IPR045584">
    <property type="entry name" value="Pilin-like"/>
</dbReference>
<evidence type="ECO:0000256" key="3">
    <source>
        <dbReference type="ARBA" id="ARBA00022475"/>
    </source>
</evidence>
<sequence>MMTVPMRGFTLLEIMVVMVLVGILASFAMLSAGMGSRERLAEEARRLAALVALHRQEAIIGGELHAIRFSDNAYAFLTLNQHGQWQSPETARALTQHKLPKDISLRLWVENRPADLRIADQPQVFLQNSGETTEFVAIFEPRDSVDPDAARYRVASDILGHMESGEVKP</sequence>
<keyword evidence="5" id="KW-0997">Cell inner membrane</keyword>
<evidence type="ECO:0000256" key="7">
    <source>
        <dbReference type="ARBA" id="ARBA00022989"/>
    </source>
</evidence>
<dbReference type="PROSITE" id="PS00409">
    <property type="entry name" value="PROKAR_NTER_METHYL"/>
    <property type="match status" value="1"/>
</dbReference>
<evidence type="ECO:0000256" key="9">
    <source>
        <dbReference type="ARBA" id="ARBA00030775"/>
    </source>
</evidence>
<keyword evidence="6 10" id="KW-0812">Transmembrane</keyword>
<evidence type="ECO:0000256" key="10">
    <source>
        <dbReference type="SAM" id="Phobius"/>
    </source>
</evidence>
<accession>A0A2G6PFR2</accession>